<dbReference type="EMBL" id="LVLJ01002544">
    <property type="protein sequence ID" value="OAE24619.1"/>
    <property type="molecule type" value="Genomic_DNA"/>
</dbReference>
<feature type="region of interest" description="Disordered" evidence="1">
    <location>
        <begin position="76"/>
        <end position="97"/>
    </location>
</feature>
<accession>A0A176VUZ5</accession>
<name>A0A176VUZ5_MARPO</name>
<dbReference type="AlphaFoldDB" id="A0A176VUZ5"/>
<sequence>MKEITLSKAILEQIVAEVGGTMRDQVEELGLPPLEKEVRMKTSGEEVKTLEITFPDFLLDSVVPLLKYLDGKKENRVRSSEGGIEGARKPTPGKEDRVQTVAVDFGERIRTVCRVRGNLWRTLYL</sequence>
<organism evidence="2 3">
    <name type="scientific">Marchantia polymorpha subsp. ruderalis</name>
    <dbReference type="NCBI Taxonomy" id="1480154"/>
    <lineage>
        <taxon>Eukaryota</taxon>
        <taxon>Viridiplantae</taxon>
        <taxon>Streptophyta</taxon>
        <taxon>Embryophyta</taxon>
        <taxon>Marchantiophyta</taxon>
        <taxon>Marchantiopsida</taxon>
        <taxon>Marchantiidae</taxon>
        <taxon>Marchantiales</taxon>
        <taxon>Marchantiaceae</taxon>
        <taxon>Marchantia</taxon>
    </lineage>
</organism>
<dbReference type="Proteomes" id="UP000077202">
    <property type="component" value="Unassembled WGS sequence"/>
</dbReference>
<keyword evidence="3" id="KW-1185">Reference proteome</keyword>
<evidence type="ECO:0000256" key="1">
    <source>
        <dbReference type="SAM" id="MobiDB-lite"/>
    </source>
</evidence>
<feature type="compositionally biased region" description="Basic and acidic residues" evidence="1">
    <location>
        <begin position="86"/>
        <end position="97"/>
    </location>
</feature>
<evidence type="ECO:0000313" key="3">
    <source>
        <dbReference type="Proteomes" id="UP000077202"/>
    </source>
</evidence>
<reference evidence="2" key="1">
    <citation type="submission" date="2016-03" db="EMBL/GenBank/DDBJ databases">
        <title>Mechanisms controlling the formation of the plant cell surface in tip-growing cells are functionally conserved among land plants.</title>
        <authorList>
            <person name="Honkanen S."/>
            <person name="Jones V.A."/>
            <person name="Morieri G."/>
            <person name="Champion C."/>
            <person name="Hetherington A.J."/>
            <person name="Kelly S."/>
            <person name="Saint-Marcoux D."/>
            <person name="Proust H."/>
            <person name="Prescott H."/>
            <person name="Dolan L."/>
        </authorList>
    </citation>
    <scope>NUCLEOTIDE SEQUENCE [LARGE SCALE GENOMIC DNA]</scope>
    <source>
        <tissue evidence="2">Whole gametophyte</tissue>
    </source>
</reference>
<comment type="caution">
    <text evidence="2">The sequence shown here is derived from an EMBL/GenBank/DDBJ whole genome shotgun (WGS) entry which is preliminary data.</text>
</comment>
<proteinExistence type="predicted"/>
<evidence type="ECO:0000313" key="2">
    <source>
        <dbReference type="EMBL" id="OAE24619.1"/>
    </source>
</evidence>
<gene>
    <name evidence="2" type="ORF">AXG93_3338s1000</name>
</gene>
<protein>
    <submittedName>
        <fullName evidence="2">Uncharacterized protein</fullName>
    </submittedName>
</protein>